<proteinExistence type="inferred from homology"/>
<reference evidence="7" key="1">
    <citation type="journal article" date="2019" name="Int. J. Syst. Evol. Microbiol.">
        <title>The Global Catalogue of Microorganisms (GCM) 10K type strain sequencing project: providing services to taxonomists for standard genome sequencing and annotation.</title>
        <authorList>
            <consortium name="The Broad Institute Genomics Platform"/>
            <consortium name="The Broad Institute Genome Sequencing Center for Infectious Disease"/>
            <person name="Wu L."/>
            <person name="Ma J."/>
        </authorList>
    </citation>
    <scope>NUCLEOTIDE SEQUENCE [LARGE SCALE GENOMIC DNA]</scope>
    <source>
        <strain evidence="7">CGMCC 4.7289</strain>
    </source>
</reference>
<dbReference type="PANTHER" id="PTHR43335:SF4">
    <property type="entry name" value="ABC TRANSPORTER, ATP-BINDING PROTEIN"/>
    <property type="match status" value="1"/>
</dbReference>
<evidence type="ECO:0000313" key="6">
    <source>
        <dbReference type="EMBL" id="MFC4132088.1"/>
    </source>
</evidence>
<dbReference type="Gene3D" id="3.40.50.300">
    <property type="entry name" value="P-loop containing nucleotide triphosphate hydrolases"/>
    <property type="match status" value="1"/>
</dbReference>
<accession>A0ABV8LNG2</accession>
<evidence type="ECO:0000313" key="7">
    <source>
        <dbReference type="Proteomes" id="UP001595816"/>
    </source>
</evidence>
<keyword evidence="3" id="KW-0547">Nucleotide-binding</keyword>
<dbReference type="RefSeq" id="WP_253753902.1">
    <property type="nucleotide sequence ID" value="NZ_JAMZDZ010000001.1"/>
</dbReference>
<dbReference type="SUPFAM" id="SSF52540">
    <property type="entry name" value="P-loop containing nucleoside triphosphate hydrolases"/>
    <property type="match status" value="1"/>
</dbReference>
<organism evidence="6 7">
    <name type="scientific">Hamadaea flava</name>
    <dbReference type="NCBI Taxonomy" id="1742688"/>
    <lineage>
        <taxon>Bacteria</taxon>
        <taxon>Bacillati</taxon>
        <taxon>Actinomycetota</taxon>
        <taxon>Actinomycetes</taxon>
        <taxon>Micromonosporales</taxon>
        <taxon>Micromonosporaceae</taxon>
        <taxon>Hamadaea</taxon>
    </lineage>
</organism>
<comment type="similarity">
    <text evidence="1">Belongs to the ABC transporter superfamily.</text>
</comment>
<dbReference type="Pfam" id="PF00005">
    <property type="entry name" value="ABC_tran"/>
    <property type="match status" value="1"/>
</dbReference>
<evidence type="ECO:0000256" key="1">
    <source>
        <dbReference type="ARBA" id="ARBA00005417"/>
    </source>
</evidence>
<keyword evidence="4 6" id="KW-0067">ATP-binding</keyword>
<evidence type="ECO:0000259" key="5">
    <source>
        <dbReference type="PROSITE" id="PS50893"/>
    </source>
</evidence>
<sequence>MITFTDLSKRYRDTVALDGVSFGVQAGTIVGLLGPNGAGKSTALRILLGLGRADAGRATIAGRAYTDWPNPALVAGSLLDADCFHPGRTARESLRLAARTIGLAPGRVDEVLDEVGLPGTAAGKPVRAFSLGMRQRLGLASALLGRPRALILDEPSNGLDPQGQRWLAGLLRSRADQGCAVLLSSHQLADVEQLADRLVIVGAGKVLADDTPDRLRAQHGSIADVYFTLTGGNDRPAHAESRW</sequence>
<dbReference type="InterPro" id="IPR027417">
    <property type="entry name" value="P-loop_NTPase"/>
</dbReference>
<evidence type="ECO:0000256" key="2">
    <source>
        <dbReference type="ARBA" id="ARBA00022448"/>
    </source>
</evidence>
<gene>
    <name evidence="6" type="ORF">ACFOZ4_15875</name>
</gene>
<dbReference type="GO" id="GO:0005524">
    <property type="term" value="F:ATP binding"/>
    <property type="evidence" value="ECO:0007669"/>
    <property type="project" value="UniProtKB-KW"/>
</dbReference>
<dbReference type="EMBL" id="JBHSAY010000009">
    <property type="protein sequence ID" value="MFC4132088.1"/>
    <property type="molecule type" value="Genomic_DNA"/>
</dbReference>
<dbReference type="PROSITE" id="PS50893">
    <property type="entry name" value="ABC_TRANSPORTER_2"/>
    <property type="match status" value="1"/>
</dbReference>
<keyword evidence="7" id="KW-1185">Reference proteome</keyword>
<evidence type="ECO:0000256" key="3">
    <source>
        <dbReference type="ARBA" id="ARBA00022741"/>
    </source>
</evidence>
<dbReference type="InterPro" id="IPR017871">
    <property type="entry name" value="ABC_transporter-like_CS"/>
</dbReference>
<dbReference type="PROSITE" id="PS00211">
    <property type="entry name" value="ABC_TRANSPORTER_1"/>
    <property type="match status" value="1"/>
</dbReference>
<keyword evidence="2" id="KW-0813">Transport</keyword>
<evidence type="ECO:0000256" key="4">
    <source>
        <dbReference type="ARBA" id="ARBA00022840"/>
    </source>
</evidence>
<dbReference type="SMART" id="SM00382">
    <property type="entry name" value="AAA"/>
    <property type="match status" value="1"/>
</dbReference>
<dbReference type="InterPro" id="IPR003593">
    <property type="entry name" value="AAA+_ATPase"/>
</dbReference>
<protein>
    <submittedName>
        <fullName evidence="6">ABC transporter ATP-binding protein</fullName>
    </submittedName>
</protein>
<feature type="domain" description="ABC transporter" evidence="5">
    <location>
        <begin position="2"/>
        <end position="228"/>
    </location>
</feature>
<name>A0ABV8LNG2_9ACTN</name>
<dbReference type="Proteomes" id="UP001595816">
    <property type="component" value="Unassembled WGS sequence"/>
</dbReference>
<comment type="caution">
    <text evidence="6">The sequence shown here is derived from an EMBL/GenBank/DDBJ whole genome shotgun (WGS) entry which is preliminary data.</text>
</comment>
<dbReference type="PANTHER" id="PTHR43335">
    <property type="entry name" value="ABC TRANSPORTER, ATP-BINDING PROTEIN"/>
    <property type="match status" value="1"/>
</dbReference>
<dbReference type="InterPro" id="IPR003439">
    <property type="entry name" value="ABC_transporter-like_ATP-bd"/>
</dbReference>